<accession>A0A3E0HLG4</accession>
<dbReference type="Proteomes" id="UP000256269">
    <property type="component" value="Unassembled WGS sequence"/>
</dbReference>
<protein>
    <submittedName>
        <fullName evidence="1">Uncharacterized protein</fullName>
    </submittedName>
</protein>
<name>A0A3E0HLG4_9PSEU</name>
<proteinExistence type="predicted"/>
<keyword evidence="2" id="KW-1185">Reference proteome</keyword>
<dbReference type="EMBL" id="QUNO01000006">
    <property type="protein sequence ID" value="REH47304.1"/>
    <property type="molecule type" value="Genomic_DNA"/>
</dbReference>
<organism evidence="1 2">
    <name type="scientific">Kutzneria buriramensis</name>
    <dbReference type="NCBI Taxonomy" id="1045776"/>
    <lineage>
        <taxon>Bacteria</taxon>
        <taxon>Bacillati</taxon>
        <taxon>Actinomycetota</taxon>
        <taxon>Actinomycetes</taxon>
        <taxon>Pseudonocardiales</taxon>
        <taxon>Pseudonocardiaceae</taxon>
        <taxon>Kutzneria</taxon>
    </lineage>
</organism>
<gene>
    <name evidence="1" type="ORF">BCF44_106469</name>
</gene>
<dbReference type="InterPro" id="IPR036689">
    <property type="entry name" value="ESAT-6-like_sf"/>
</dbReference>
<dbReference type="SUPFAM" id="SSF140453">
    <property type="entry name" value="EsxAB dimer-like"/>
    <property type="match status" value="1"/>
</dbReference>
<evidence type="ECO:0000313" key="1">
    <source>
        <dbReference type="EMBL" id="REH47304.1"/>
    </source>
</evidence>
<evidence type="ECO:0000313" key="2">
    <source>
        <dbReference type="Proteomes" id="UP000256269"/>
    </source>
</evidence>
<reference evidence="1 2" key="1">
    <citation type="submission" date="2018-08" db="EMBL/GenBank/DDBJ databases">
        <title>Genomic Encyclopedia of Archaeal and Bacterial Type Strains, Phase II (KMG-II): from individual species to whole genera.</title>
        <authorList>
            <person name="Goeker M."/>
        </authorList>
    </citation>
    <scope>NUCLEOTIDE SEQUENCE [LARGE SCALE GENOMIC DNA]</scope>
    <source>
        <strain evidence="1 2">DSM 45791</strain>
    </source>
</reference>
<dbReference type="RefSeq" id="WP_147328555.1">
    <property type="nucleotide sequence ID" value="NZ_CP144375.1"/>
</dbReference>
<dbReference type="AlphaFoldDB" id="A0A3E0HLG4"/>
<comment type="caution">
    <text evidence="1">The sequence shown here is derived from an EMBL/GenBank/DDBJ whole genome shotgun (WGS) entry which is preliminary data.</text>
</comment>
<sequence>MMPVPPGPAPGPAMHARLTIAAEDAAVVLLQEAAAILCLVDPVQTAMRADSDPGAIGDIAANVGRRKSELDEAHNDLVSAVGILMRAWRGQRHDNWNSHANDALEYYQPAGLGRGKPGVLARTDKSAKAASSIGNDLDKATSAVADGLIARATEAQAASQAVVSGAATDEDVAEVTMAVNAVVDSVRDFGAKVEQMTDKYLVAPNLDSTLPFPQPSGDAGPASVLYIDDEEFAKGVEKLDSSAALAGMASEGLNAVTGITSTGGRSPFGDSPSAILLEATWMMTVTSRSEEAGRLRDVTLRLKESAEQAWQEFHEVDRRNAETFDGIRHSLDSNKVAALQFVGAPATVKGRGRDDRTVGDQ</sequence>